<dbReference type="KEGG" id="fpf:DCC35_16240"/>
<evidence type="ECO:0000313" key="3">
    <source>
        <dbReference type="Proteomes" id="UP000298616"/>
    </source>
</evidence>
<feature type="signal peptide" evidence="1">
    <location>
        <begin position="1"/>
        <end position="19"/>
    </location>
</feature>
<evidence type="ECO:0008006" key="4">
    <source>
        <dbReference type="Google" id="ProtNLM"/>
    </source>
</evidence>
<dbReference type="InterPro" id="IPR027268">
    <property type="entry name" value="Peptidase_M4/M1_CTD_sf"/>
</dbReference>
<keyword evidence="1" id="KW-0732">Signal</keyword>
<dbReference type="AlphaFoldDB" id="A0A4D7JKQ8"/>
<sequence>MTKYLLLILILISSLVNISAQKPDHLVIDMTFKDTIVNVNATYHKIVQSPADSLYFLLNPAINVDTIKAENLESYQITKKEGRPFPFWLIKFKKPLDNKSVASIHFEYSINLNTQNHLKSDWIELNADKLWFPNNGDLNNQFTYNISISNFPSSYSLITHSDAETENKKDKIIIKKKQPEYEVLILAGKDMMEWNYNEDITIYASNDTKDSTLTSIGKKVENSIALLNRTIGSSDPIQKFIVVLRNTSKKELGFQFNRKNLIVTGKDFNSYANLSHEIAHYWWSMANFIEEPWLNESFANYSMYQVVEKYNSDAYKSIIEKHREIADSAIPVSEASLFTENAYPSYYYKGAILLLDLEQKIGQKIMYNILSYCIKKEISSSEGFLKELQRHTSEQIRQSFAKKLNE</sequence>
<feature type="chain" id="PRO_5020920843" description="Peptidase M1 membrane alanine aminopeptidase domain-containing protein" evidence="1">
    <location>
        <begin position="20"/>
        <end position="406"/>
    </location>
</feature>
<dbReference type="EMBL" id="CP028923">
    <property type="protein sequence ID" value="QCK16181.1"/>
    <property type="molecule type" value="Genomic_DNA"/>
</dbReference>
<evidence type="ECO:0000313" key="2">
    <source>
        <dbReference type="EMBL" id="QCK16181.1"/>
    </source>
</evidence>
<dbReference type="Gene3D" id="1.10.390.10">
    <property type="entry name" value="Neutral Protease Domain 2"/>
    <property type="match status" value="1"/>
</dbReference>
<keyword evidence="3" id="KW-1185">Reference proteome</keyword>
<dbReference type="Proteomes" id="UP000298616">
    <property type="component" value="Chromosome"/>
</dbReference>
<gene>
    <name evidence="2" type="ORF">DCC35_16240</name>
</gene>
<name>A0A4D7JKQ8_9BACT</name>
<accession>A0A4D7JKQ8</accession>
<organism evidence="2 3">
    <name type="scientific">Mangrovivirga cuniculi</name>
    <dbReference type="NCBI Taxonomy" id="2715131"/>
    <lineage>
        <taxon>Bacteria</taxon>
        <taxon>Pseudomonadati</taxon>
        <taxon>Bacteroidota</taxon>
        <taxon>Cytophagia</taxon>
        <taxon>Cytophagales</taxon>
        <taxon>Mangrovivirgaceae</taxon>
        <taxon>Mangrovivirga</taxon>
    </lineage>
</organism>
<protein>
    <recommendedName>
        <fullName evidence="4">Peptidase M1 membrane alanine aminopeptidase domain-containing protein</fullName>
    </recommendedName>
</protein>
<dbReference type="OrthoDB" id="100605at2"/>
<dbReference type="RefSeq" id="WP_137091776.1">
    <property type="nucleotide sequence ID" value="NZ_CP028923.1"/>
</dbReference>
<evidence type="ECO:0000256" key="1">
    <source>
        <dbReference type="SAM" id="SignalP"/>
    </source>
</evidence>
<dbReference type="SUPFAM" id="SSF55486">
    <property type="entry name" value="Metalloproteases ('zincins'), catalytic domain"/>
    <property type="match status" value="1"/>
</dbReference>
<reference evidence="2 3" key="1">
    <citation type="submission" date="2018-04" db="EMBL/GenBank/DDBJ databases">
        <title>Complete genome uncultured novel isolate.</title>
        <authorList>
            <person name="Merlino G."/>
        </authorList>
    </citation>
    <scope>NUCLEOTIDE SEQUENCE [LARGE SCALE GENOMIC DNA]</scope>
    <source>
        <strain evidence="3">R1DC9</strain>
    </source>
</reference>
<proteinExistence type="predicted"/>